<organism evidence="1 2">
    <name type="scientific">Camellia sinensis</name>
    <name type="common">Tea plant</name>
    <name type="synonym">Thea sinensis</name>
    <dbReference type="NCBI Taxonomy" id="4442"/>
    <lineage>
        <taxon>Eukaryota</taxon>
        <taxon>Viridiplantae</taxon>
        <taxon>Streptophyta</taxon>
        <taxon>Embryophyta</taxon>
        <taxon>Tracheophyta</taxon>
        <taxon>Spermatophyta</taxon>
        <taxon>Magnoliopsida</taxon>
        <taxon>eudicotyledons</taxon>
        <taxon>Gunneridae</taxon>
        <taxon>Pentapetalae</taxon>
        <taxon>asterids</taxon>
        <taxon>Ericales</taxon>
        <taxon>Theaceae</taxon>
        <taxon>Camellia</taxon>
    </lineage>
</organism>
<dbReference type="Proteomes" id="UP000593564">
    <property type="component" value="Unassembled WGS sequence"/>
</dbReference>
<dbReference type="EMBL" id="JACBKZ010000014">
    <property type="protein sequence ID" value="KAF5934544.1"/>
    <property type="molecule type" value="Genomic_DNA"/>
</dbReference>
<evidence type="ECO:0000313" key="1">
    <source>
        <dbReference type="EMBL" id="KAF5934544.1"/>
    </source>
</evidence>
<reference evidence="1 2" key="2">
    <citation type="submission" date="2020-07" db="EMBL/GenBank/DDBJ databases">
        <title>Genome assembly of wild tea tree DASZ reveals pedigree and selection history of tea varieties.</title>
        <authorList>
            <person name="Zhang W."/>
        </authorList>
    </citation>
    <scope>NUCLEOTIDE SEQUENCE [LARGE SCALE GENOMIC DNA]</scope>
    <source>
        <strain evidence="2">cv. G240</strain>
        <tissue evidence="1">Leaf</tissue>
    </source>
</reference>
<accession>A0A7J7G5C8</accession>
<gene>
    <name evidence="1" type="ORF">HYC85_030715</name>
</gene>
<reference evidence="2" key="1">
    <citation type="journal article" date="2020" name="Nat. Commun.">
        <title>Genome assembly of wild tea tree DASZ reveals pedigree and selection history of tea varieties.</title>
        <authorList>
            <person name="Zhang W."/>
            <person name="Zhang Y."/>
            <person name="Qiu H."/>
            <person name="Guo Y."/>
            <person name="Wan H."/>
            <person name="Zhang X."/>
            <person name="Scossa F."/>
            <person name="Alseekh S."/>
            <person name="Zhang Q."/>
            <person name="Wang P."/>
            <person name="Xu L."/>
            <person name="Schmidt M.H."/>
            <person name="Jia X."/>
            <person name="Li D."/>
            <person name="Zhu A."/>
            <person name="Guo F."/>
            <person name="Chen W."/>
            <person name="Ni D."/>
            <person name="Usadel B."/>
            <person name="Fernie A.R."/>
            <person name="Wen W."/>
        </authorList>
    </citation>
    <scope>NUCLEOTIDE SEQUENCE [LARGE SCALE GENOMIC DNA]</scope>
    <source>
        <strain evidence="2">cv. G240</strain>
    </source>
</reference>
<protein>
    <submittedName>
        <fullName evidence="1">Uncharacterized protein</fullName>
    </submittedName>
</protein>
<sequence length="52" mass="6218">MGLLLFWAESTKFAIKRNFKRVYLPYMDYVLGGFGSKLKPHKSTFQRLWPHI</sequence>
<proteinExistence type="predicted"/>
<dbReference type="AlphaFoldDB" id="A0A7J7G5C8"/>
<keyword evidence="2" id="KW-1185">Reference proteome</keyword>
<name>A0A7J7G5C8_CAMSI</name>
<evidence type="ECO:0000313" key="2">
    <source>
        <dbReference type="Proteomes" id="UP000593564"/>
    </source>
</evidence>
<comment type="caution">
    <text evidence="1">The sequence shown here is derived from an EMBL/GenBank/DDBJ whole genome shotgun (WGS) entry which is preliminary data.</text>
</comment>